<dbReference type="CDD" id="cd04301">
    <property type="entry name" value="NAT_SF"/>
    <property type="match status" value="1"/>
</dbReference>
<keyword evidence="3" id="KW-0808">Transferase</keyword>
<dbReference type="PANTHER" id="PTHR43072:SF8">
    <property type="entry name" value="ACYLTRANSFERASE FABY-RELATED"/>
    <property type="match status" value="1"/>
</dbReference>
<accession>A0ABR6GQA8</accession>
<dbReference type="PROSITE" id="PS51186">
    <property type="entry name" value="GNAT"/>
    <property type="match status" value="1"/>
</dbReference>
<evidence type="ECO:0000313" key="3">
    <source>
        <dbReference type="EMBL" id="MBB3194215.1"/>
    </source>
</evidence>
<feature type="domain" description="N-acetyltransferase" evidence="2">
    <location>
        <begin position="11"/>
        <end position="174"/>
    </location>
</feature>
<dbReference type="PANTHER" id="PTHR43072">
    <property type="entry name" value="N-ACETYLTRANSFERASE"/>
    <property type="match status" value="1"/>
</dbReference>
<keyword evidence="4" id="KW-1185">Reference proteome</keyword>
<organism evidence="3 4">
    <name type="scientific">Roseateles terrae</name>
    <dbReference type="NCBI Taxonomy" id="431060"/>
    <lineage>
        <taxon>Bacteria</taxon>
        <taxon>Pseudomonadati</taxon>
        <taxon>Pseudomonadota</taxon>
        <taxon>Betaproteobacteria</taxon>
        <taxon>Burkholderiales</taxon>
        <taxon>Sphaerotilaceae</taxon>
        <taxon>Roseateles</taxon>
    </lineage>
</organism>
<dbReference type="EMBL" id="JACHXO010000002">
    <property type="protein sequence ID" value="MBB3194215.1"/>
    <property type="molecule type" value="Genomic_DNA"/>
</dbReference>
<protein>
    <submittedName>
        <fullName evidence="3">Phosphinothricin acetyltransferase</fullName>
        <ecNumber evidence="3">2.3.1.183</ecNumber>
    </submittedName>
</protein>
<name>A0ABR6GQA8_9BURK</name>
<comment type="caution">
    <text evidence="3">The sequence shown here is derived from an EMBL/GenBank/DDBJ whole genome shotgun (WGS) entry which is preliminary data.</text>
</comment>
<dbReference type="SUPFAM" id="SSF55729">
    <property type="entry name" value="Acyl-CoA N-acyltransferases (Nat)"/>
    <property type="match status" value="1"/>
</dbReference>
<sequence>MTTSPSSTAPLVIRPSMEGDIPAIQQIYEHAVLHGTGTFETDVPDRAEMARRRTEVLSRSLPYLVAERDGQVLGYAYANYFRPRLAYRYFVEDSIYLSPQAQGQGIGRLLLAELIARCEAAGARQMIAVIGDSQNQGSIGVHKTLGFEQNGVLKSAGWKFGRWLDVVMMQRQLGQGDTTSPTASPAAAPAQTATASTPTASATSATPATPATPAADPAPTA</sequence>
<dbReference type="EC" id="2.3.1.183" evidence="3"/>
<dbReference type="Pfam" id="PF00583">
    <property type="entry name" value="Acetyltransf_1"/>
    <property type="match status" value="1"/>
</dbReference>
<dbReference type="Proteomes" id="UP000574369">
    <property type="component" value="Unassembled WGS sequence"/>
</dbReference>
<evidence type="ECO:0000259" key="2">
    <source>
        <dbReference type="PROSITE" id="PS51186"/>
    </source>
</evidence>
<dbReference type="GO" id="GO:0102971">
    <property type="term" value="F:phosphinothricin N-acetyltransferase activity"/>
    <property type="evidence" value="ECO:0007669"/>
    <property type="project" value="UniProtKB-EC"/>
</dbReference>
<feature type="region of interest" description="Disordered" evidence="1">
    <location>
        <begin position="175"/>
        <end position="221"/>
    </location>
</feature>
<reference evidence="3 4" key="1">
    <citation type="submission" date="2020-08" db="EMBL/GenBank/DDBJ databases">
        <title>Genomic Encyclopedia of Type Strains, Phase III (KMG-III): the genomes of soil and plant-associated and newly described type strains.</title>
        <authorList>
            <person name="Whitman W."/>
        </authorList>
    </citation>
    <scope>NUCLEOTIDE SEQUENCE [LARGE SCALE GENOMIC DNA]</scope>
    <source>
        <strain evidence="3 4">CECT 7247</strain>
    </source>
</reference>
<feature type="compositionally biased region" description="Low complexity" evidence="1">
    <location>
        <begin position="178"/>
        <end position="221"/>
    </location>
</feature>
<evidence type="ECO:0000256" key="1">
    <source>
        <dbReference type="SAM" id="MobiDB-lite"/>
    </source>
</evidence>
<gene>
    <name evidence="3" type="ORF">FHS28_001600</name>
</gene>
<evidence type="ECO:0000313" key="4">
    <source>
        <dbReference type="Proteomes" id="UP000574369"/>
    </source>
</evidence>
<dbReference type="InterPro" id="IPR000182">
    <property type="entry name" value="GNAT_dom"/>
</dbReference>
<dbReference type="InterPro" id="IPR016181">
    <property type="entry name" value="Acyl_CoA_acyltransferase"/>
</dbReference>
<proteinExistence type="predicted"/>
<dbReference type="Gene3D" id="3.40.630.30">
    <property type="match status" value="1"/>
</dbReference>
<keyword evidence="3" id="KW-0012">Acyltransferase</keyword>